<reference evidence="1" key="1">
    <citation type="submission" date="2022-07" db="EMBL/GenBank/DDBJ databases">
        <title>Phylogenomic reconstructions and comparative analyses of Kickxellomycotina fungi.</title>
        <authorList>
            <person name="Reynolds N.K."/>
            <person name="Stajich J.E."/>
            <person name="Barry K."/>
            <person name="Grigoriev I.V."/>
            <person name="Crous P."/>
            <person name="Smith M.E."/>
        </authorList>
    </citation>
    <scope>NUCLEOTIDE SEQUENCE</scope>
    <source>
        <strain evidence="1">CBS 190363</strain>
    </source>
</reference>
<dbReference type="Proteomes" id="UP001139981">
    <property type="component" value="Unassembled WGS sequence"/>
</dbReference>
<accession>A0ACC1M955</accession>
<sequence>MAELHREFREYHESAERCFAELEAIPLAAAIAHAAARAHPKPFAVDKGYTDAFVKIVTAKMGKELMRVGDPAKPLNLGITKEITAKIRQFYVTFLKKLEAKTGSSRLKDLARDHLKLLRTLMPEDATVATAVAAANRVVPPPLTGATRVIEYAHEIAI</sequence>
<dbReference type="EMBL" id="JANBVB010000009">
    <property type="protein sequence ID" value="KAJ2900233.1"/>
    <property type="molecule type" value="Genomic_DNA"/>
</dbReference>
<evidence type="ECO:0000313" key="1">
    <source>
        <dbReference type="EMBL" id="KAJ2900233.1"/>
    </source>
</evidence>
<protein>
    <submittedName>
        <fullName evidence="1">Uncharacterized protein</fullName>
    </submittedName>
</protein>
<keyword evidence="2" id="KW-1185">Reference proteome</keyword>
<organism evidence="1 2">
    <name type="scientific">Coemansia aciculifera</name>
    <dbReference type="NCBI Taxonomy" id="417176"/>
    <lineage>
        <taxon>Eukaryota</taxon>
        <taxon>Fungi</taxon>
        <taxon>Fungi incertae sedis</taxon>
        <taxon>Zoopagomycota</taxon>
        <taxon>Kickxellomycotina</taxon>
        <taxon>Kickxellomycetes</taxon>
        <taxon>Kickxellales</taxon>
        <taxon>Kickxellaceae</taxon>
        <taxon>Coemansia</taxon>
    </lineage>
</organism>
<proteinExistence type="predicted"/>
<gene>
    <name evidence="1" type="ORF">IWW38_000653</name>
</gene>
<comment type="caution">
    <text evidence="1">The sequence shown here is derived from an EMBL/GenBank/DDBJ whole genome shotgun (WGS) entry which is preliminary data.</text>
</comment>
<evidence type="ECO:0000313" key="2">
    <source>
        <dbReference type="Proteomes" id="UP001139981"/>
    </source>
</evidence>
<name>A0ACC1M955_9FUNG</name>